<dbReference type="Proteomes" id="UP001151532">
    <property type="component" value="Chromosome 18"/>
</dbReference>
<evidence type="ECO:0000313" key="2">
    <source>
        <dbReference type="Proteomes" id="UP001151532"/>
    </source>
</evidence>
<reference evidence="1" key="1">
    <citation type="submission" date="2022-11" db="EMBL/GenBank/DDBJ databases">
        <authorList>
            <person name="Hyden B.L."/>
            <person name="Feng K."/>
            <person name="Yates T."/>
            <person name="Jawdy S."/>
            <person name="Smart L.B."/>
            <person name="Muchero W."/>
        </authorList>
    </citation>
    <scope>NUCLEOTIDE SEQUENCE</scope>
    <source>
        <tissue evidence="1">Shoot tip</tissue>
    </source>
</reference>
<gene>
    <name evidence="1" type="ORF">OIU79_003197</name>
</gene>
<name>A0A9Q0UKW9_SALPP</name>
<accession>A0A9Q0UKW9</accession>
<comment type="caution">
    <text evidence="1">The sequence shown here is derived from an EMBL/GenBank/DDBJ whole genome shotgun (WGS) entry which is preliminary data.</text>
</comment>
<evidence type="ECO:0000313" key="1">
    <source>
        <dbReference type="EMBL" id="KAJ6732019.1"/>
    </source>
</evidence>
<dbReference type="EMBL" id="JAPFFK010000012">
    <property type="protein sequence ID" value="KAJ6732019.1"/>
    <property type="molecule type" value="Genomic_DNA"/>
</dbReference>
<reference evidence="1" key="2">
    <citation type="journal article" date="2023" name="Int. J. Mol. Sci.">
        <title>De Novo Assembly and Annotation of 11 Diverse Shrub Willow (Salix) Genomes Reveals Novel Gene Organization in Sex-Linked Regions.</title>
        <authorList>
            <person name="Hyden B."/>
            <person name="Feng K."/>
            <person name="Yates T.B."/>
            <person name="Jawdy S."/>
            <person name="Cereghino C."/>
            <person name="Smart L.B."/>
            <person name="Muchero W."/>
        </authorList>
    </citation>
    <scope>NUCLEOTIDE SEQUENCE</scope>
    <source>
        <tissue evidence="1">Shoot tip</tissue>
    </source>
</reference>
<organism evidence="1 2">
    <name type="scientific">Salix purpurea</name>
    <name type="common">Purple osier willow</name>
    <dbReference type="NCBI Taxonomy" id="77065"/>
    <lineage>
        <taxon>Eukaryota</taxon>
        <taxon>Viridiplantae</taxon>
        <taxon>Streptophyta</taxon>
        <taxon>Embryophyta</taxon>
        <taxon>Tracheophyta</taxon>
        <taxon>Spermatophyta</taxon>
        <taxon>Magnoliopsida</taxon>
        <taxon>eudicotyledons</taxon>
        <taxon>Gunneridae</taxon>
        <taxon>Pentapetalae</taxon>
        <taxon>rosids</taxon>
        <taxon>fabids</taxon>
        <taxon>Malpighiales</taxon>
        <taxon>Salicaceae</taxon>
        <taxon>Saliceae</taxon>
        <taxon>Salix</taxon>
    </lineage>
</organism>
<proteinExistence type="predicted"/>
<protein>
    <submittedName>
        <fullName evidence="1">Uncharacterized protein</fullName>
    </submittedName>
</protein>
<sequence length="77" mass="8281">MQSGAPNPICSSGRCSIPEVEKGVALARKLRKRRVGLRIQAAPPGCCSTQKVDRVLLEAQSSRCASKRCSSQIVELL</sequence>
<keyword evidence="2" id="KW-1185">Reference proteome</keyword>
<dbReference type="AlphaFoldDB" id="A0A9Q0UKW9"/>